<dbReference type="AlphaFoldDB" id="A0A0S7BV32"/>
<evidence type="ECO:0008006" key="3">
    <source>
        <dbReference type="Google" id="ProtNLM"/>
    </source>
</evidence>
<dbReference type="Proteomes" id="UP000053091">
    <property type="component" value="Unassembled WGS sequence"/>
</dbReference>
<accession>A0A0S7BV32</accession>
<sequence length="65" mass="7747">MEPEKVIPEPKSPCKRVCRLDEEGMCVGCFRNLDEIANWSILTREEKLEVLRKAHLRMQLRDMKF</sequence>
<dbReference type="EMBL" id="DF968182">
    <property type="protein sequence ID" value="GAP42411.1"/>
    <property type="molecule type" value="Genomic_DNA"/>
</dbReference>
<name>A0A0S7BV32_9BACT</name>
<organism evidence="1">
    <name type="scientific">Lentimicrobium saccharophilum</name>
    <dbReference type="NCBI Taxonomy" id="1678841"/>
    <lineage>
        <taxon>Bacteria</taxon>
        <taxon>Pseudomonadati</taxon>
        <taxon>Bacteroidota</taxon>
        <taxon>Bacteroidia</taxon>
        <taxon>Bacteroidales</taxon>
        <taxon>Lentimicrobiaceae</taxon>
        <taxon>Lentimicrobium</taxon>
    </lineage>
</organism>
<keyword evidence="2" id="KW-1185">Reference proteome</keyword>
<dbReference type="PANTHER" id="PTHR35175">
    <property type="entry name" value="DUF1289 DOMAIN-CONTAINING PROTEIN"/>
    <property type="match status" value="1"/>
</dbReference>
<gene>
    <name evidence="1" type="ORF">TBC1_11540</name>
</gene>
<evidence type="ECO:0000313" key="1">
    <source>
        <dbReference type="EMBL" id="GAP42411.1"/>
    </source>
</evidence>
<dbReference type="Pfam" id="PF06945">
    <property type="entry name" value="DUF1289"/>
    <property type="match status" value="1"/>
</dbReference>
<dbReference type="RefSeq" id="WP_137305390.1">
    <property type="nucleotide sequence ID" value="NZ_DF968182.1"/>
</dbReference>
<dbReference type="OrthoDB" id="9811423at2"/>
<proteinExistence type="predicted"/>
<reference evidence="1" key="1">
    <citation type="journal article" date="2015" name="Genome Announc.">
        <title>Draft Genome Sequence of Bacteroidales Strain TBC1, a Novel Isolate from a Methanogenic Wastewater Treatment System.</title>
        <authorList>
            <person name="Tourlousse D.M."/>
            <person name="Matsuura N."/>
            <person name="Sun L."/>
            <person name="Toyonaga M."/>
            <person name="Kuroda K."/>
            <person name="Ohashi A."/>
            <person name="Cruz R."/>
            <person name="Yamaguchi T."/>
            <person name="Sekiguchi Y."/>
        </authorList>
    </citation>
    <scope>NUCLEOTIDE SEQUENCE [LARGE SCALE GENOMIC DNA]</scope>
    <source>
        <strain evidence="1">TBC1</strain>
    </source>
</reference>
<protein>
    <recommendedName>
        <fullName evidence="3">DUF1289 domain-containing protein</fullName>
    </recommendedName>
</protein>
<dbReference type="InterPro" id="IPR010710">
    <property type="entry name" value="DUF1289"/>
</dbReference>
<dbReference type="PANTHER" id="PTHR35175:SF2">
    <property type="entry name" value="DUF1289 DOMAIN-CONTAINING PROTEIN"/>
    <property type="match status" value="1"/>
</dbReference>
<evidence type="ECO:0000313" key="2">
    <source>
        <dbReference type="Proteomes" id="UP000053091"/>
    </source>
</evidence>